<reference evidence="5" key="1">
    <citation type="submission" date="2025-08" db="UniProtKB">
        <authorList>
            <consortium name="Ensembl"/>
        </authorList>
    </citation>
    <scope>IDENTIFICATION</scope>
</reference>
<feature type="region of interest" description="Disordered" evidence="3">
    <location>
        <begin position="344"/>
        <end position="390"/>
    </location>
</feature>
<keyword evidence="2" id="KW-0378">Hydrolase</keyword>
<reference evidence="5" key="2">
    <citation type="submission" date="2025-09" db="UniProtKB">
        <authorList>
            <consortium name="Ensembl"/>
        </authorList>
    </citation>
    <scope>IDENTIFICATION</scope>
</reference>
<evidence type="ECO:0000256" key="3">
    <source>
        <dbReference type="SAM" id="MobiDB-lite"/>
    </source>
</evidence>
<sequence length="765" mass="86296">MTDSAQSKGLSRVAGMLAQLQDCWTLPNPVADERARYLTTRLLQLTRTEKARKEMSKQGSSGMDVILSTLQNTKDNQVIEGVLNIVLDLLTAPGSSLRARHLVMKGGSAVLLQTLMKLSQESLPCSESLILLHLILSKIGHKDKKFASKARTCGALSVTLSLFQRNIYNHCLSLPCLRVIKLYAACVLNATLMGKNGAIKTLFSLIGPFAGKYNALLKTVLETLGALLKSKTNVRQAVDHGNVRKLLDAYQDWHRHDVKHIHIAIRSGMLVCIKYITSINVGRVAFNDADGTEILYTTAQECLSNQALDRVVNLSTIIMRKCYPKNRLPLPTILSSIHFPLPTGASTCNADEEPEDGNEDSDEASSEQEVEPDDGTDIQEKDEDIETDLRNLRVQPKLDRSEEDLKVYQEFFSELFQDFQHLDKLEERGVCDIRLGNSLHTVTVPTAARDAYDHECAQTKTPYLGGMCQQPHETSSGERLEHILNVLDTCSLQESQNGDDVSNSFVIKEKVLDDPTGHHKVKHLTPPCRDTGILDGDMHELSQLPGRCKETIERCYGHEDGTIMKWLLKCGRELPYHALQYAALAKNTKSVMDYSETAFPDFFGHTVPIEKEPLMQRQYGVQRSKIFKDIERLLFPEDVIDKVVYDLDNPGSLAHSEDALIFSSKFESGNLRKAIQIRKHEYDLITNSDINTTRHHLWFYFKVSNMECNVPYRLNLVNCEKVNSQFNFGMQPVMYSMQNALQEQQGWTRIGTDICYYRYTSQVTQ</sequence>
<protein>
    <submittedName>
        <fullName evidence="5">ATP/GTP binding protein 1</fullName>
    </submittedName>
</protein>
<dbReference type="Pfam" id="PF25571">
    <property type="entry name" value="TPR_CCP1_N"/>
    <property type="match status" value="1"/>
</dbReference>
<dbReference type="InterPro" id="IPR050821">
    <property type="entry name" value="Cytosolic_carboxypeptidase"/>
</dbReference>
<keyword evidence="6" id="KW-1185">Reference proteome</keyword>
<feature type="domain" description="Cytosolic carboxypeptidase N-terminal" evidence="4">
    <location>
        <begin position="662"/>
        <end position="753"/>
    </location>
</feature>
<dbReference type="Gene3D" id="1.25.10.10">
    <property type="entry name" value="Leucine-rich Repeat Variant"/>
    <property type="match status" value="1"/>
</dbReference>
<dbReference type="InterPro" id="IPR040626">
    <property type="entry name" value="Pepdidase_M14_N"/>
</dbReference>
<dbReference type="Proteomes" id="UP000694388">
    <property type="component" value="Unplaced"/>
</dbReference>
<dbReference type="GO" id="GO:0004180">
    <property type="term" value="F:carboxypeptidase activity"/>
    <property type="evidence" value="ECO:0007669"/>
    <property type="project" value="UniProtKB-KW"/>
</dbReference>
<accession>A0A8C4QDU9</accession>
<dbReference type="InterPro" id="IPR011989">
    <property type="entry name" value="ARM-like"/>
</dbReference>
<keyword evidence="2" id="KW-0645">Protease</keyword>
<dbReference type="Gene3D" id="2.60.40.3120">
    <property type="match status" value="1"/>
</dbReference>
<keyword evidence="2" id="KW-0121">Carboxypeptidase</keyword>
<comment type="cofactor">
    <cofactor evidence="1">
        <name>Zn(2+)</name>
        <dbReference type="ChEBI" id="CHEBI:29105"/>
    </cofactor>
</comment>
<dbReference type="PANTHER" id="PTHR12756:SF11">
    <property type="entry name" value="CYTOSOLIC CARBOXYPEPTIDASE 1"/>
    <property type="match status" value="1"/>
</dbReference>
<proteinExistence type="predicted"/>
<dbReference type="OMA" id="CESSICP"/>
<dbReference type="GeneTree" id="ENSGT00940000157707"/>
<name>A0A8C4QDU9_EPTBU</name>
<dbReference type="PANTHER" id="PTHR12756">
    <property type="entry name" value="CYTOSOLIC CARBOXYPEPTIDASE"/>
    <property type="match status" value="1"/>
</dbReference>
<evidence type="ECO:0000256" key="2">
    <source>
        <dbReference type="ARBA" id="ARBA00022645"/>
    </source>
</evidence>
<dbReference type="Pfam" id="PF18027">
    <property type="entry name" value="Pepdidase_M14_N"/>
    <property type="match status" value="1"/>
</dbReference>
<dbReference type="AlphaFoldDB" id="A0A8C4QDU9"/>
<organism evidence="5 6">
    <name type="scientific">Eptatretus burgeri</name>
    <name type="common">Inshore hagfish</name>
    <dbReference type="NCBI Taxonomy" id="7764"/>
    <lineage>
        <taxon>Eukaryota</taxon>
        <taxon>Metazoa</taxon>
        <taxon>Chordata</taxon>
        <taxon>Craniata</taxon>
        <taxon>Vertebrata</taxon>
        <taxon>Cyclostomata</taxon>
        <taxon>Myxini</taxon>
        <taxon>Myxiniformes</taxon>
        <taxon>Myxinidae</taxon>
        <taxon>Eptatretinae</taxon>
        <taxon>Eptatretus</taxon>
    </lineage>
</organism>
<evidence type="ECO:0000256" key="1">
    <source>
        <dbReference type="ARBA" id="ARBA00001947"/>
    </source>
</evidence>
<evidence type="ECO:0000313" key="6">
    <source>
        <dbReference type="Proteomes" id="UP000694388"/>
    </source>
</evidence>
<evidence type="ECO:0000313" key="5">
    <source>
        <dbReference type="Ensembl" id="ENSEBUP00000013982.1"/>
    </source>
</evidence>
<dbReference type="Ensembl" id="ENSEBUT00000014558.1">
    <property type="protein sequence ID" value="ENSEBUP00000013982.1"/>
    <property type="gene ID" value="ENSEBUG00000008813.1"/>
</dbReference>
<feature type="compositionally biased region" description="Acidic residues" evidence="3">
    <location>
        <begin position="350"/>
        <end position="386"/>
    </location>
</feature>
<evidence type="ECO:0000259" key="4">
    <source>
        <dbReference type="Pfam" id="PF18027"/>
    </source>
</evidence>